<reference evidence="2 3" key="1">
    <citation type="journal article" date="2024" name="Nat. Commun.">
        <title>Phylogenomics reveals the evolutionary origins of lichenization in chlorophyte algae.</title>
        <authorList>
            <person name="Puginier C."/>
            <person name="Libourel C."/>
            <person name="Otte J."/>
            <person name="Skaloud P."/>
            <person name="Haon M."/>
            <person name="Grisel S."/>
            <person name="Petersen M."/>
            <person name="Berrin J.G."/>
            <person name="Delaux P.M."/>
            <person name="Dal Grande F."/>
            <person name="Keller J."/>
        </authorList>
    </citation>
    <scope>NUCLEOTIDE SEQUENCE [LARGE SCALE GENOMIC DNA]</scope>
    <source>
        <strain evidence="2 3">SAG 2523</strain>
    </source>
</reference>
<evidence type="ECO:0000313" key="2">
    <source>
        <dbReference type="EMBL" id="KAK9865003.1"/>
    </source>
</evidence>
<sequence length="111" mass="12319">MNSPLSIREGWRTAWIFKFRTCLKVFPGFCLAGPWFGYCSVEPKPFLLSLTVNCDGARSPRGACEPGLERATTNNACKVRKPPSHRRVYESGNMRPPFQPGDAEADADPGE</sequence>
<evidence type="ECO:0000313" key="3">
    <source>
        <dbReference type="Proteomes" id="UP001485043"/>
    </source>
</evidence>
<accession>A0AAW1T844</accession>
<keyword evidence="3" id="KW-1185">Reference proteome</keyword>
<evidence type="ECO:0000256" key="1">
    <source>
        <dbReference type="SAM" id="MobiDB-lite"/>
    </source>
</evidence>
<comment type="caution">
    <text evidence="2">The sequence shown here is derived from an EMBL/GenBank/DDBJ whole genome shotgun (WGS) entry which is preliminary data.</text>
</comment>
<feature type="region of interest" description="Disordered" evidence="1">
    <location>
        <begin position="82"/>
        <end position="111"/>
    </location>
</feature>
<name>A0AAW1T844_9CHLO</name>
<dbReference type="Proteomes" id="UP001485043">
    <property type="component" value="Unassembled WGS sequence"/>
</dbReference>
<gene>
    <name evidence="2" type="ORF">WJX84_007729</name>
</gene>
<dbReference type="AlphaFoldDB" id="A0AAW1T844"/>
<organism evidence="2 3">
    <name type="scientific">Apatococcus fuscideae</name>
    <dbReference type="NCBI Taxonomy" id="2026836"/>
    <lineage>
        <taxon>Eukaryota</taxon>
        <taxon>Viridiplantae</taxon>
        <taxon>Chlorophyta</taxon>
        <taxon>core chlorophytes</taxon>
        <taxon>Trebouxiophyceae</taxon>
        <taxon>Chlorellales</taxon>
        <taxon>Chlorellaceae</taxon>
        <taxon>Apatococcus</taxon>
    </lineage>
</organism>
<protein>
    <submittedName>
        <fullName evidence="2">Uncharacterized protein</fullName>
    </submittedName>
</protein>
<proteinExistence type="predicted"/>
<dbReference type="EMBL" id="JALJOV010000294">
    <property type="protein sequence ID" value="KAK9865003.1"/>
    <property type="molecule type" value="Genomic_DNA"/>
</dbReference>